<protein>
    <recommendedName>
        <fullName evidence="3">YtxH domain-containing protein</fullName>
    </recommendedName>
</protein>
<sequence length="101" mass="11496">MDNKFTKGLILGGLITAAFVAGFGVSKEGRNLAKKLKKDLEPMARRLKENLNKLHDVTKEDFDELVTKIVEEYARRKEINSESKKTLVNALKSMWSDVKEE</sequence>
<accession>A0A0G0JV89</accession>
<evidence type="ECO:0008006" key="3">
    <source>
        <dbReference type="Google" id="ProtNLM"/>
    </source>
</evidence>
<dbReference type="AlphaFoldDB" id="A0A0G0JV89"/>
<evidence type="ECO:0000313" key="2">
    <source>
        <dbReference type="Proteomes" id="UP000034022"/>
    </source>
</evidence>
<dbReference type="EMBL" id="LBUU01000004">
    <property type="protein sequence ID" value="KKQ70532.1"/>
    <property type="molecule type" value="Genomic_DNA"/>
</dbReference>
<gene>
    <name evidence="1" type="ORF">US91_C0004G0017</name>
</gene>
<evidence type="ECO:0000313" key="1">
    <source>
        <dbReference type="EMBL" id="KKQ70532.1"/>
    </source>
</evidence>
<proteinExistence type="predicted"/>
<comment type="caution">
    <text evidence="1">The sequence shown here is derived from an EMBL/GenBank/DDBJ whole genome shotgun (WGS) entry which is preliminary data.</text>
</comment>
<dbReference type="Proteomes" id="UP000034022">
    <property type="component" value="Unassembled WGS sequence"/>
</dbReference>
<organism evidence="1 2">
    <name type="scientific">Candidatus Falkowbacteria bacterium GW2011_GWE1_38_31</name>
    <dbReference type="NCBI Taxonomy" id="1618638"/>
    <lineage>
        <taxon>Bacteria</taxon>
        <taxon>Candidatus Falkowiibacteriota</taxon>
    </lineage>
</organism>
<reference evidence="1 2" key="1">
    <citation type="journal article" date="2015" name="Nature">
        <title>rRNA introns, odd ribosomes, and small enigmatic genomes across a large radiation of phyla.</title>
        <authorList>
            <person name="Brown C.T."/>
            <person name="Hug L.A."/>
            <person name="Thomas B.C."/>
            <person name="Sharon I."/>
            <person name="Castelle C.J."/>
            <person name="Singh A."/>
            <person name="Wilkins M.J."/>
            <person name="Williams K.H."/>
            <person name="Banfield J.F."/>
        </authorList>
    </citation>
    <scope>NUCLEOTIDE SEQUENCE [LARGE SCALE GENOMIC DNA]</scope>
</reference>
<name>A0A0G0JV89_9BACT</name>